<dbReference type="EMBL" id="KK852432">
    <property type="protein sequence ID" value="KDR23976.1"/>
    <property type="molecule type" value="Genomic_DNA"/>
</dbReference>
<evidence type="ECO:0000313" key="3">
    <source>
        <dbReference type="Proteomes" id="UP000027135"/>
    </source>
</evidence>
<accession>A0A067RJC9</accession>
<sequence>MGNLRIHGILINLKCGGPLLCRNMGDGKAAGHCIHSTTPPTHRLMDIPPNLNISKSPLPRLCCRTSTFQTHTSTRPHTLHTKHCQSSIEGTLSLLLCFKPASSLKSRNTPHTMPRAWQSPRPKPTELRTEENSD</sequence>
<dbReference type="Proteomes" id="UP000027135">
    <property type="component" value="Unassembled WGS sequence"/>
</dbReference>
<dbReference type="InParanoid" id="A0A067RJC9"/>
<feature type="compositionally biased region" description="Basic and acidic residues" evidence="1">
    <location>
        <begin position="123"/>
        <end position="134"/>
    </location>
</feature>
<evidence type="ECO:0000256" key="1">
    <source>
        <dbReference type="SAM" id="MobiDB-lite"/>
    </source>
</evidence>
<organism evidence="2 3">
    <name type="scientific">Zootermopsis nevadensis</name>
    <name type="common">Dampwood termite</name>
    <dbReference type="NCBI Taxonomy" id="136037"/>
    <lineage>
        <taxon>Eukaryota</taxon>
        <taxon>Metazoa</taxon>
        <taxon>Ecdysozoa</taxon>
        <taxon>Arthropoda</taxon>
        <taxon>Hexapoda</taxon>
        <taxon>Insecta</taxon>
        <taxon>Pterygota</taxon>
        <taxon>Neoptera</taxon>
        <taxon>Polyneoptera</taxon>
        <taxon>Dictyoptera</taxon>
        <taxon>Blattodea</taxon>
        <taxon>Blattoidea</taxon>
        <taxon>Termitoidae</taxon>
        <taxon>Termopsidae</taxon>
        <taxon>Zootermopsis</taxon>
    </lineage>
</organism>
<feature type="region of interest" description="Disordered" evidence="1">
    <location>
        <begin position="104"/>
        <end position="134"/>
    </location>
</feature>
<name>A0A067RJC9_ZOONE</name>
<evidence type="ECO:0000313" key="2">
    <source>
        <dbReference type="EMBL" id="KDR23976.1"/>
    </source>
</evidence>
<reference evidence="2 3" key="1">
    <citation type="journal article" date="2014" name="Nat. Commun.">
        <title>Molecular traces of alternative social organization in a termite genome.</title>
        <authorList>
            <person name="Terrapon N."/>
            <person name="Li C."/>
            <person name="Robertson H.M."/>
            <person name="Ji L."/>
            <person name="Meng X."/>
            <person name="Booth W."/>
            <person name="Chen Z."/>
            <person name="Childers C.P."/>
            <person name="Glastad K.M."/>
            <person name="Gokhale K."/>
            <person name="Gowin J."/>
            <person name="Gronenberg W."/>
            <person name="Hermansen R.A."/>
            <person name="Hu H."/>
            <person name="Hunt B.G."/>
            <person name="Huylmans A.K."/>
            <person name="Khalil S.M."/>
            <person name="Mitchell R.D."/>
            <person name="Munoz-Torres M.C."/>
            <person name="Mustard J.A."/>
            <person name="Pan H."/>
            <person name="Reese J.T."/>
            <person name="Scharf M.E."/>
            <person name="Sun F."/>
            <person name="Vogel H."/>
            <person name="Xiao J."/>
            <person name="Yang W."/>
            <person name="Yang Z."/>
            <person name="Yang Z."/>
            <person name="Zhou J."/>
            <person name="Zhu J."/>
            <person name="Brent C.S."/>
            <person name="Elsik C.G."/>
            <person name="Goodisman M.A."/>
            <person name="Liberles D.A."/>
            <person name="Roe R.M."/>
            <person name="Vargo E.L."/>
            <person name="Vilcinskas A."/>
            <person name="Wang J."/>
            <person name="Bornberg-Bauer E."/>
            <person name="Korb J."/>
            <person name="Zhang G."/>
            <person name="Liebig J."/>
        </authorList>
    </citation>
    <scope>NUCLEOTIDE SEQUENCE [LARGE SCALE GENOMIC DNA]</scope>
    <source>
        <tissue evidence="2">Whole organism</tissue>
    </source>
</reference>
<gene>
    <name evidence="2" type="ORF">L798_07912</name>
</gene>
<proteinExistence type="predicted"/>
<keyword evidence="3" id="KW-1185">Reference proteome</keyword>
<protein>
    <submittedName>
        <fullName evidence="2">Uncharacterized protein</fullName>
    </submittedName>
</protein>
<dbReference type="AlphaFoldDB" id="A0A067RJC9"/>